<accession>A0A4R3KL78</accession>
<comment type="caution">
    <text evidence="1">The sequence shown here is derived from an EMBL/GenBank/DDBJ whole genome shotgun (WGS) entry which is preliminary data.</text>
</comment>
<reference evidence="1 2" key="1">
    <citation type="submission" date="2019-03" db="EMBL/GenBank/DDBJ databases">
        <title>Genomic Encyclopedia of Type Strains, Phase IV (KMG-IV): sequencing the most valuable type-strain genomes for metagenomic binning, comparative biology and taxonomic classification.</title>
        <authorList>
            <person name="Goeker M."/>
        </authorList>
    </citation>
    <scope>NUCLEOTIDE SEQUENCE [LARGE SCALE GENOMIC DNA]</scope>
    <source>
        <strain evidence="1 2">DSM 21100</strain>
    </source>
</reference>
<dbReference type="AlphaFoldDB" id="A0A4R3KL78"/>
<evidence type="ECO:0000313" key="2">
    <source>
        <dbReference type="Proteomes" id="UP000295807"/>
    </source>
</evidence>
<keyword evidence="2" id="KW-1185">Reference proteome</keyword>
<gene>
    <name evidence="1" type="ORF">EDD80_11819</name>
</gene>
<protein>
    <submittedName>
        <fullName evidence="1">Uncharacterized protein</fullName>
    </submittedName>
</protein>
<dbReference type="RefSeq" id="WP_132130654.1">
    <property type="nucleotide sequence ID" value="NZ_CP042432.1"/>
</dbReference>
<name>A0A4R3KL78_9SPHI</name>
<proteinExistence type="predicted"/>
<evidence type="ECO:0000313" key="1">
    <source>
        <dbReference type="EMBL" id="TCS84750.1"/>
    </source>
</evidence>
<dbReference type="Proteomes" id="UP000295807">
    <property type="component" value="Unassembled WGS sequence"/>
</dbReference>
<dbReference type="EMBL" id="SMAD01000018">
    <property type="protein sequence ID" value="TCS84750.1"/>
    <property type="molecule type" value="Genomic_DNA"/>
</dbReference>
<organism evidence="1 2">
    <name type="scientific">Anseongella ginsenosidimutans</name>
    <dbReference type="NCBI Taxonomy" id="496056"/>
    <lineage>
        <taxon>Bacteria</taxon>
        <taxon>Pseudomonadati</taxon>
        <taxon>Bacteroidota</taxon>
        <taxon>Sphingobacteriia</taxon>
        <taxon>Sphingobacteriales</taxon>
        <taxon>Sphingobacteriaceae</taxon>
        <taxon>Anseongella</taxon>
    </lineage>
</organism>
<sequence length="172" mass="20635">MKKLLHQWLLAGIEDQHQWKHEHTVDLIYKMEFLMELISALWVLYKAGINYTGEDIIIRDNGKASEIKFSSQVFRNIRFKCYDEVDFYTLELSREEENNPFLVTREIFDRNPLKEINHMLLHWRDTAMTDPWNYAAMDKVEMAALYADMDRLVEAAFIINEVQLLREEQEDE</sequence>